<evidence type="ECO:0000313" key="1">
    <source>
        <dbReference type="EMBL" id="QDB71780.1"/>
    </source>
</evidence>
<protein>
    <submittedName>
        <fullName evidence="1">Uncharacterized protein</fullName>
    </submittedName>
</protein>
<organism evidence="1 2">
    <name type="scientific">Klebsiella phage Marfa</name>
    <dbReference type="NCBI Taxonomy" id="2587809"/>
    <lineage>
        <taxon>Viruses</taxon>
        <taxon>Duplodnaviria</taxon>
        <taxon>Heunggongvirae</taxon>
        <taxon>Uroviricota</taxon>
        <taxon>Caudoviricetes</taxon>
        <taxon>Marfavirus</taxon>
        <taxon>Marfavirus marfa</taxon>
    </lineage>
</organism>
<gene>
    <name evidence="1" type="ORF">CPT_Marfa_125</name>
</gene>
<dbReference type="EMBL" id="MN044033">
    <property type="protein sequence ID" value="QDB71780.1"/>
    <property type="molecule type" value="Genomic_DNA"/>
</dbReference>
<sequence length="102" mass="11657">MALTGGVMSIFVKDCYLHYENEHGFLSTCSVGYLQHLYNQHTVAQNVKAAAYLYDKLIDELDGFTFPNAKFIDGEWVLENNQKITEAEINSFIKYCRGKHVS</sequence>
<reference evidence="2" key="1">
    <citation type="submission" date="2019-06" db="EMBL/GenBank/DDBJ databases">
        <title>Complete genome of the novel Klebsiella pneumoniae phage Marfa.</title>
        <authorList>
            <person name="Harb L."/>
            <person name="Boeckman J."/>
            <person name="Newkirk H."/>
            <person name="Liu M."/>
            <person name="Gill J."/>
            <person name="Ramsey J."/>
        </authorList>
    </citation>
    <scope>NUCLEOTIDE SEQUENCE [LARGE SCALE GENOMIC DNA]</scope>
</reference>
<accession>A0A4Y5TT04</accession>
<evidence type="ECO:0000313" key="2">
    <source>
        <dbReference type="Proteomes" id="UP000320940"/>
    </source>
</evidence>
<proteinExistence type="predicted"/>
<keyword evidence="2" id="KW-1185">Reference proteome</keyword>
<name>A0A4Y5TT04_9CAUD</name>
<dbReference type="Proteomes" id="UP000320940">
    <property type="component" value="Segment"/>
</dbReference>